<feature type="repeat" description="ANK" evidence="3">
    <location>
        <begin position="850"/>
        <end position="882"/>
    </location>
</feature>
<name>A0A8H4TFQ5_9HYPO</name>
<dbReference type="PROSITE" id="PS50297">
    <property type="entry name" value="ANK_REP_REGION"/>
    <property type="match status" value="9"/>
</dbReference>
<comment type="caution">
    <text evidence="6">The sequence shown here is derived from an EMBL/GenBank/DDBJ whole genome shotgun (WGS) entry which is preliminary data.</text>
</comment>
<dbReference type="Gene3D" id="3.40.50.300">
    <property type="entry name" value="P-loop containing nucleotide triphosphate hydrolases"/>
    <property type="match status" value="1"/>
</dbReference>
<dbReference type="Pfam" id="PF12796">
    <property type="entry name" value="Ank_2"/>
    <property type="match status" value="4"/>
</dbReference>
<dbReference type="PRINTS" id="PR01415">
    <property type="entry name" value="ANKYRIN"/>
</dbReference>
<feature type="repeat" description="ANK" evidence="3">
    <location>
        <begin position="708"/>
        <end position="740"/>
    </location>
</feature>
<dbReference type="Gene3D" id="1.25.40.20">
    <property type="entry name" value="Ankyrin repeat-containing domain"/>
    <property type="match status" value="1"/>
</dbReference>
<keyword evidence="1" id="KW-0677">Repeat</keyword>
<dbReference type="InterPro" id="IPR056884">
    <property type="entry name" value="NPHP3-like_N"/>
</dbReference>
<feature type="domain" description="Nephrocystin 3-like N-terminal" evidence="5">
    <location>
        <begin position="180"/>
        <end position="346"/>
    </location>
</feature>
<evidence type="ECO:0000256" key="2">
    <source>
        <dbReference type="ARBA" id="ARBA00023043"/>
    </source>
</evidence>
<dbReference type="SUPFAM" id="SSF48403">
    <property type="entry name" value="Ankyrin repeat"/>
    <property type="match status" value="1"/>
</dbReference>
<dbReference type="Pfam" id="PF00023">
    <property type="entry name" value="Ank"/>
    <property type="match status" value="1"/>
</dbReference>
<feature type="repeat" description="ANK" evidence="3">
    <location>
        <begin position="784"/>
        <end position="816"/>
    </location>
</feature>
<dbReference type="PANTHER" id="PTHR24198">
    <property type="entry name" value="ANKYRIN REPEAT AND PROTEIN KINASE DOMAIN-CONTAINING PROTEIN"/>
    <property type="match status" value="1"/>
</dbReference>
<reference evidence="6" key="1">
    <citation type="journal article" date="2020" name="BMC Genomics">
        <title>Correction to: Identification and distribution of gene clusters required for synthesis of sphingolipid metabolism inhibitors in diverse species of the filamentous fungus Fusarium.</title>
        <authorList>
            <person name="Kim H.S."/>
            <person name="Lohmar J.M."/>
            <person name="Busman M."/>
            <person name="Brown D.W."/>
            <person name="Naumann T.A."/>
            <person name="Divon H.H."/>
            <person name="Lysoe E."/>
            <person name="Uhlig S."/>
            <person name="Proctor R.H."/>
        </authorList>
    </citation>
    <scope>NUCLEOTIDE SEQUENCE</scope>
    <source>
        <strain evidence="6">NRRL 45417</strain>
    </source>
</reference>
<dbReference type="SMART" id="SM00248">
    <property type="entry name" value="ANK"/>
    <property type="match status" value="9"/>
</dbReference>
<dbReference type="PANTHER" id="PTHR24198:SF165">
    <property type="entry name" value="ANKYRIN REPEAT-CONTAINING PROTEIN-RELATED"/>
    <property type="match status" value="1"/>
</dbReference>
<evidence type="ECO:0000256" key="1">
    <source>
        <dbReference type="ARBA" id="ARBA00022737"/>
    </source>
</evidence>
<evidence type="ECO:0000256" key="3">
    <source>
        <dbReference type="PROSITE-ProRule" id="PRU00023"/>
    </source>
</evidence>
<keyword evidence="7" id="KW-1185">Reference proteome</keyword>
<feature type="repeat" description="ANK" evidence="3">
    <location>
        <begin position="751"/>
        <end position="783"/>
    </location>
</feature>
<evidence type="ECO:0008006" key="8">
    <source>
        <dbReference type="Google" id="ProtNLM"/>
    </source>
</evidence>
<dbReference type="Pfam" id="PF24883">
    <property type="entry name" value="NPHP3_N"/>
    <property type="match status" value="1"/>
</dbReference>
<proteinExistence type="predicted"/>
<reference evidence="6" key="2">
    <citation type="submission" date="2020-05" db="EMBL/GenBank/DDBJ databases">
        <authorList>
            <person name="Kim H.-S."/>
            <person name="Proctor R.H."/>
            <person name="Brown D.W."/>
        </authorList>
    </citation>
    <scope>NUCLEOTIDE SEQUENCE</scope>
    <source>
        <strain evidence="6">NRRL 45417</strain>
    </source>
</reference>
<dbReference type="InterPro" id="IPR036770">
    <property type="entry name" value="Ankyrin_rpt-contain_sf"/>
</dbReference>
<dbReference type="InterPro" id="IPR027417">
    <property type="entry name" value="P-loop_NTPase"/>
</dbReference>
<sequence>MSFGFGVGDIIKVVELCHKLRRDFADAPRQWQEINNDMRSLSIVLGDVDVCISNDDLADKDRKDLLETARECRNILDELSDIAIANRVLDIQSSVGTGNRVKRVWKRLKWDPDEIRNIRGRISSNVSLLIALLHRMARNNTAKLVQHVEDQELRRALKWLCPVDYGAQQSDLIMRRQPDTAKWLLNSPEFRRWLEIPGASIFCPGIPGAGKTIMTAVVVDHLLSSPVFSEGIGIAYIYFNFRRGEEQTFTHLIASLIRQLSQQHCCAAGKLKDLYNTHTPGNTQATARELLDLLYAIAMSTWFSRLFVIVDALDECQSSGNVRAKFLSEMFRLQEKGRINIFATSRFITEIERFFIENGAVTVEIRASNEDIQAYIGSILDTLPGCVRRSSQLQDEIKDTILEAVDGMFLLAQIYASSLEDKLTPKAVRATLNYFRQQGIRSNTGEDAKIQALPKAYDQVMERIHSQRQGCKELAQKVLLWIVHARKPLTTFQLSHTLAIDEVRSVFDEDNVPELEDIISVCNGLVVVDKESDIIRLVHYTAQQYFEHKRDCWFPDAEWTIASTCLATLTTTEWCPPSLQGYAAEHWGRHLSRCSPSAQRSRQVIQFLQQDNLTLAWTYSMTWELTEALDFYGHTGDRVQLNGLHLAAHFGLTVAMNELLADETHLISPDVTDTGHRTPLCYAARSGNEDAVRLLIRHGSNIKVETPAGETPLTIATTRGHEKIVQILIDKGVNVDQTSVSFSLSLFVAIFRTTALCIAAGEGHADIVRLLLAHGADTEFENKKGEMAIFIAASSGHADVIQLLIKNGADIESADKTMTTPLMQACRNGHLEAVKLLLRHEAGLERINNDGKTAMSIAASSGSEPILIALMEAGARIDHRDFSDQTPLLLAAIKGHANLVELLLSKDANVEAYRKFIHRKAFFRKPRTSDLTPLLAAAYYGRTSVVATLLNYNADMEARDAEGETPLTIAASQMRYNVVELLVKRGADIEARNRRGMSALDTIWGYRDDREIAKFVSGDAFMRFNQVSDLCSTLTPGQNVCCPSSDVEGTAVKVDGRVMSATQASDAPSKNTKNPDDWRSQQCTDEVIIDAAIDPQKRWDGVNCDDAWKAALVRWENPTIEGQLSFPEAVRNFFHGPENLRCDITTDHNGCGAFRQCHDTNHPAGYLILNSMVALNNIIMNFYDGIVRAQSLISDSMNEITKTFAPKPKDETQALKIVLDILGLSYALFAAPFWNMGRAENIFAEAQELTKLAAMKRLPYFGDRGDQHGASKDTINGAISNTITIIKDKLPSAGYMNNDLTKGLAQMAALWYDSTSEMKKQLFNGSEPSVVSLTSLIEDGKLLANAYEPVDDPTIQAMISKALYSILIPLAWSLAPNFSPFVMDAHAQCDMIDPLVPDEMSLVTSQTTWTCHDGWLYYLVTTEGSAQKCFGSPMSRQGERCEDLPFSAAPGIETLDDSSYLDEAYVLVGFYQSNFFKPDMSKSACIYIGWMLITGILDALRGMSDISYPYYEWSAVRELQGFLDTATNAELYQVVYPIAILGMFEAIPLLTPCRPGSLQMVRFSPYTVTHLAAVERFIRNRGGLQKMPPPMQAIVVMADLLQCIYLDTKLAFSSVGQPLFRWQAVEKLGGDHMVSSPLLRCEEEDFSLVGRFLGPEISTRLIPILSRASDAIESFCGQEAENGSSSMVVGFVNLDDMADRVLPVHDLPGLVAQTCAIAYRIVYRTMQRKAGFHNSSNGADMHRLYGNLRFINLRPWEGLPYLHLWVNLVGLASSTKLERSYFVAELMRATFSWGCYQMEVYTTFLKNFIYLRQKALSE</sequence>
<dbReference type="EMBL" id="JABFAI010000074">
    <property type="protein sequence ID" value="KAF4957133.1"/>
    <property type="molecule type" value="Genomic_DNA"/>
</dbReference>
<dbReference type="InterPro" id="IPR054471">
    <property type="entry name" value="GPIID_WHD"/>
</dbReference>
<keyword evidence="2 3" id="KW-0040">ANK repeat</keyword>
<dbReference type="Pfam" id="PF22939">
    <property type="entry name" value="WHD_GPIID"/>
    <property type="match status" value="1"/>
</dbReference>
<dbReference type="PROSITE" id="PS50088">
    <property type="entry name" value="ANK_REPEAT"/>
    <property type="match status" value="9"/>
</dbReference>
<gene>
    <name evidence="6" type="ORF">FGADI_3353</name>
</gene>
<feature type="repeat" description="ANK" evidence="3">
    <location>
        <begin position="675"/>
        <end position="707"/>
    </location>
</feature>
<evidence type="ECO:0000259" key="5">
    <source>
        <dbReference type="Pfam" id="PF24883"/>
    </source>
</evidence>
<organism evidence="6 7">
    <name type="scientific">Fusarium gaditjirri</name>
    <dbReference type="NCBI Taxonomy" id="282569"/>
    <lineage>
        <taxon>Eukaryota</taxon>
        <taxon>Fungi</taxon>
        <taxon>Dikarya</taxon>
        <taxon>Ascomycota</taxon>
        <taxon>Pezizomycotina</taxon>
        <taxon>Sordariomycetes</taxon>
        <taxon>Hypocreomycetidae</taxon>
        <taxon>Hypocreales</taxon>
        <taxon>Nectriaceae</taxon>
        <taxon>Fusarium</taxon>
        <taxon>Fusarium nisikadoi species complex</taxon>
    </lineage>
</organism>
<feature type="repeat" description="ANK" evidence="3">
    <location>
        <begin position="929"/>
        <end position="961"/>
    </location>
</feature>
<evidence type="ECO:0000259" key="4">
    <source>
        <dbReference type="Pfam" id="PF22939"/>
    </source>
</evidence>
<dbReference type="Proteomes" id="UP000604273">
    <property type="component" value="Unassembled WGS sequence"/>
</dbReference>
<evidence type="ECO:0000313" key="6">
    <source>
        <dbReference type="EMBL" id="KAF4957133.1"/>
    </source>
</evidence>
<feature type="repeat" description="ANK" evidence="3">
    <location>
        <begin position="962"/>
        <end position="994"/>
    </location>
</feature>
<feature type="domain" description="GPI inositol-deacylase winged helix" evidence="4">
    <location>
        <begin position="467"/>
        <end position="546"/>
    </location>
</feature>
<protein>
    <recommendedName>
        <fullName evidence="8">Ankyrin</fullName>
    </recommendedName>
</protein>
<feature type="repeat" description="ANK" evidence="3">
    <location>
        <begin position="817"/>
        <end position="849"/>
    </location>
</feature>
<evidence type="ECO:0000313" key="7">
    <source>
        <dbReference type="Proteomes" id="UP000604273"/>
    </source>
</evidence>
<accession>A0A8H4TFQ5</accession>
<dbReference type="InterPro" id="IPR002110">
    <property type="entry name" value="Ankyrin_rpt"/>
</dbReference>
<dbReference type="OrthoDB" id="20872at2759"/>
<feature type="repeat" description="ANK" evidence="3">
    <location>
        <begin position="883"/>
        <end position="915"/>
    </location>
</feature>